<evidence type="ECO:0000259" key="4">
    <source>
        <dbReference type="PROSITE" id="PS51473"/>
    </source>
</evidence>
<dbReference type="InterPro" id="IPR002902">
    <property type="entry name" value="GNK2"/>
</dbReference>
<keyword evidence="2" id="KW-0677">Repeat</keyword>
<feature type="signal peptide" evidence="3">
    <location>
        <begin position="1"/>
        <end position="24"/>
    </location>
</feature>
<dbReference type="Proteomes" id="UP001632038">
    <property type="component" value="Unassembled WGS sequence"/>
</dbReference>
<evidence type="ECO:0000313" key="6">
    <source>
        <dbReference type="Proteomes" id="UP001632038"/>
    </source>
</evidence>
<dbReference type="Gene3D" id="3.30.430.20">
    <property type="entry name" value="Gnk2 domain, C-X8-C-X2-C motif"/>
    <property type="match status" value="1"/>
</dbReference>
<organism evidence="5 6">
    <name type="scientific">Castilleja foliolosa</name>
    <dbReference type="NCBI Taxonomy" id="1961234"/>
    <lineage>
        <taxon>Eukaryota</taxon>
        <taxon>Viridiplantae</taxon>
        <taxon>Streptophyta</taxon>
        <taxon>Embryophyta</taxon>
        <taxon>Tracheophyta</taxon>
        <taxon>Spermatophyta</taxon>
        <taxon>Magnoliopsida</taxon>
        <taxon>eudicotyledons</taxon>
        <taxon>Gunneridae</taxon>
        <taxon>Pentapetalae</taxon>
        <taxon>asterids</taxon>
        <taxon>lamiids</taxon>
        <taxon>Lamiales</taxon>
        <taxon>Orobanchaceae</taxon>
        <taxon>Pedicularideae</taxon>
        <taxon>Castillejinae</taxon>
        <taxon>Castilleja</taxon>
    </lineage>
</organism>
<dbReference type="PANTHER" id="PTHR32099">
    <property type="entry name" value="CYSTEINE-RICH REPEAT SECRETORY PROTEIN"/>
    <property type="match status" value="1"/>
</dbReference>
<gene>
    <name evidence="5" type="ORF">CASFOL_031357</name>
</gene>
<dbReference type="Pfam" id="PF01657">
    <property type="entry name" value="Stress-antifung"/>
    <property type="match status" value="1"/>
</dbReference>
<dbReference type="PROSITE" id="PS51473">
    <property type="entry name" value="GNK2"/>
    <property type="match status" value="1"/>
</dbReference>
<dbReference type="AlphaFoldDB" id="A0ABD3C528"/>
<keyword evidence="1 3" id="KW-0732">Signal</keyword>
<proteinExistence type="predicted"/>
<comment type="caution">
    <text evidence="5">The sequence shown here is derived from an EMBL/GenBank/DDBJ whole genome shotgun (WGS) entry which is preliminary data.</text>
</comment>
<evidence type="ECO:0000256" key="1">
    <source>
        <dbReference type="ARBA" id="ARBA00022729"/>
    </source>
</evidence>
<accession>A0ABD3C528</accession>
<feature type="domain" description="Gnk2-homologous" evidence="4">
    <location>
        <begin position="29"/>
        <end position="139"/>
    </location>
</feature>
<dbReference type="CDD" id="cd23509">
    <property type="entry name" value="Gnk2-like"/>
    <property type="match status" value="1"/>
</dbReference>
<evidence type="ECO:0000313" key="5">
    <source>
        <dbReference type="EMBL" id="KAL3624689.1"/>
    </source>
</evidence>
<evidence type="ECO:0000256" key="3">
    <source>
        <dbReference type="SAM" id="SignalP"/>
    </source>
</evidence>
<sequence>MCYHNNLLILHIILTSSLLPFPIAFSIIQKYHHCSDTRGSYDAGSNYSQSLKQLVDDLRENTPNTNRYKLNASYAEDPTSRVYGRARCSSDVSKEDCSICLTKAMSRLVKTYCKDSLEAIIGLKYPGANCQFKYSDVDFLRKEKIDEDNVM</sequence>
<protein>
    <recommendedName>
        <fullName evidence="4">Gnk2-homologous domain-containing protein</fullName>
    </recommendedName>
</protein>
<keyword evidence="6" id="KW-1185">Reference proteome</keyword>
<dbReference type="PANTHER" id="PTHR32099:SF42">
    <property type="entry name" value="CYSTEINE-RICH RECEPTOR-LIKE PROTEIN KINASE 9-RELATED"/>
    <property type="match status" value="1"/>
</dbReference>
<dbReference type="EMBL" id="JAVIJP010000053">
    <property type="protein sequence ID" value="KAL3624689.1"/>
    <property type="molecule type" value="Genomic_DNA"/>
</dbReference>
<name>A0ABD3C528_9LAMI</name>
<dbReference type="InterPro" id="IPR038408">
    <property type="entry name" value="GNK2_sf"/>
</dbReference>
<feature type="chain" id="PRO_5044892613" description="Gnk2-homologous domain-containing protein" evidence="3">
    <location>
        <begin position="25"/>
        <end position="151"/>
    </location>
</feature>
<evidence type="ECO:0000256" key="2">
    <source>
        <dbReference type="ARBA" id="ARBA00022737"/>
    </source>
</evidence>
<reference evidence="6" key="1">
    <citation type="journal article" date="2024" name="IScience">
        <title>Strigolactones Initiate the Formation of Haustorium-like Structures in Castilleja.</title>
        <authorList>
            <person name="Buerger M."/>
            <person name="Peterson D."/>
            <person name="Chory J."/>
        </authorList>
    </citation>
    <scope>NUCLEOTIDE SEQUENCE [LARGE SCALE GENOMIC DNA]</scope>
</reference>